<keyword evidence="1" id="KW-0732">Signal</keyword>
<accession>A0A4Z0QCC1</accession>
<protein>
    <submittedName>
        <fullName evidence="2">Uncharacterized protein</fullName>
    </submittedName>
</protein>
<sequence>MIRPAFALFLSVLMLVSSLVPQNDVEELSKLPQLVQHFRAHAAATQGQLSVSQFLGLHYGAASTRHDQYVRAVRHSQEHDNLPLRGQHNFPNLDYIVPASRITVLACRPLRPAAVYRASPRPLYAFALANSLLQPPRA</sequence>
<proteinExistence type="predicted"/>
<name>A0A4Z0QCC1_9BACT</name>
<feature type="signal peptide" evidence="1">
    <location>
        <begin position="1"/>
        <end position="22"/>
    </location>
</feature>
<dbReference type="RefSeq" id="WP_135395869.1">
    <property type="nucleotide sequence ID" value="NZ_SRMB01000002.1"/>
</dbReference>
<dbReference type="Proteomes" id="UP000298471">
    <property type="component" value="Unassembled WGS sequence"/>
</dbReference>
<feature type="chain" id="PRO_5021223801" evidence="1">
    <location>
        <begin position="23"/>
        <end position="138"/>
    </location>
</feature>
<evidence type="ECO:0000256" key="1">
    <source>
        <dbReference type="SAM" id="SignalP"/>
    </source>
</evidence>
<dbReference type="AlphaFoldDB" id="A0A4Z0QCC1"/>
<gene>
    <name evidence="2" type="ORF">E5K02_15035</name>
</gene>
<evidence type="ECO:0000313" key="3">
    <source>
        <dbReference type="Proteomes" id="UP000298471"/>
    </source>
</evidence>
<dbReference type="OrthoDB" id="825489at2"/>
<organism evidence="2 3">
    <name type="scientific">Hymenobacter metallicola</name>
    <dbReference type="NCBI Taxonomy" id="2563114"/>
    <lineage>
        <taxon>Bacteria</taxon>
        <taxon>Pseudomonadati</taxon>
        <taxon>Bacteroidota</taxon>
        <taxon>Cytophagia</taxon>
        <taxon>Cytophagales</taxon>
        <taxon>Hymenobacteraceae</taxon>
        <taxon>Hymenobacter</taxon>
    </lineage>
</organism>
<keyword evidence="3" id="KW-1185">Reference proteome</keyword>
<reference evidence="2 3" key="1">
    <citation type="submission" date="2019-04" db="EMBL/GenBank/DDBJ databases">
        <authorList>
            <person name="Feng G."/>
            <person name="Zhang J."/>
            <person name="Zhu H."/>
        </authorList>
    </citation>
    <scope>NUCLEOTIDE SEQUENCE [LARGE SCALE GENOMIC DNA]</scope>
    <source>
        <strain evidence="2 3">9PBR-1</strain>
    </source>
</reference>
<comment type="caution">
    <text evidence="2">The sequence shown here is derived from an EMBL/GenBank/DDBJ whole genome shotgun (WGS) entry which is preliminary data.</text>
</comment>
<dbReference type="EMBL" id="SRMB01000002">
    <property type="protein sequence ID" value="TGE27680.1"/>
    <property type="molecule type" value="Genomic_DNA"/>
</dbReference>
<evidence type="ECO:0000313" key="2">
    <source>
        <dbReference type="EMBL" id="TGE27680.1"/>
    </source>
</evidence>